<accession>A0AAV8ULJ9</accession>
<dbReference type="InterPro" id="IPR022742">
    <property type="entry name" value="Hydrolase_4"/>
</dbReference>
<protein>
    <recommendedName>
        <fullName evidence="2">Serine aminopeptidase S33 domain-containing protein</fullName>
    </recommendedName>
</protein>
<dbReference type="PANTHER" id="PTHR11614">
    <property type="entry name" value="PHOSPHOLIPASE-RELATED"/>
    <property type="match status" value="1"/>
</dbReference>
<dbReference type="Gene3D" id="3.40.50.1820">
    <property type="entry name" value="alpha/beta hydrolase"/>
    <property type="match status" value="1"/>
</dbReference>
<dbReference type="EMBL" id="JAMWBK010000007">
    <property type="protein sequence ID" value="KAJ8903435.1"/>
    <property type="molecule type" value="Genomic_DNA"/>
</dbReference>
<organism evidence="3 4">
    <name type="scientific">Rhodosorus marinus</name>
    <dbReference type="NCBI Taxonomy" id="101924"/>
    <lineage>
        <taxon>Eukaryota</taxon>
        <taxon>Rhodophyta</taxon>
        <taxon>Stylonematophyceae</taxon>
        <taxon>Stylonematales</taxon>
        <taxon>Stylonemataceae</taxon>
        <taxon>Rhodosorus</taxon>
    </lineage>
</organism>
<dbReference type="SUPFAM" id="SSF53474">
    <property type="entry name" value="alpha/beta-Hydrolases"/>
    <property type="match status" value="1"/>
</dbReference>
<evidence type="ECO:0000259" key="2">
    <source>
        <dbReference type="Pfam" id="PF12146"/>
    </source>
</evidence>
<dbReference type="AlphaFoldDB" id="A0AAV8ULJ9"/>
<evidence type="ECO:0000313" key="4">
    <source>
        <dbReference type="Proteomes" id="UP001157974"/>
    </source>
</evidence>
<evidence type="ECO:0000313" key="3">
    <source>
        <dbReference type="EMBL" id="KAJ8903435.1"/>
    </source>
</evidence>
<keyword evidence="4" id="KW-1185">Reference proteome</keyword>
<feature type="domain" description="Serine aminopeptidase S33" evidence="2">
    <location>
        <begin position="72"/>
        <end position="319"/>
    </location>
</feature>
<dbReference type="InterPro" id="IPR029058">
    <property type="entry name" value="AB_hydrolase_fold"/>
</dbReference>
<dbReference type="Proteomes" id="UP001157974">
    <property type="component" value="Unassembled WGS sequence"/>
</dbReference>
<proteinExistence type="predicted"/>
<evidence type="ECO:0000256" key="1">
    <source>
        <dbReference type="SAM" id="MobiDB-lite"/>
    </source>
</evidence>
<feature type="region of interest" description="Disordered" evidence="1">
    <location>
        <begin position="579"/>
        <end position="615"/>
    </location>
</feature>
<reference evidence="3 4" key="1">
    <citation type="journal article" date="2023" name="Nat. Commun.">
        <title>Origin of minicircular mitochondrial genomes in red algae.</title>
        <authorList>
            <person name="Lee Y."/>
            <person name="Cho C.H."/>
            <person name="Lee Y.M."/>
            <person name="Park S.I."/>
            <person name="Yang J.H."/>
            <person name="West J.A."/>
            <person name="Bhattacharya D."/>
            <person name="Yoon H.S."/>
        </authorList>
    </citation>
    <scope>NUCLEOTIDE SEQUENCE [LARGE SCALE GENOMIC DNA]</scope>
    <source>
        <strain evidence="3 4">CCMP1338</strain>
        <tissue evidence="3">Whole cell</tissue>
    </source>
</reference>
<sequence>MAGELGFVGGVGVKELNYAASTLQGRRASAWRKGLTSMSQLNWSVGFDGEPITSARDPSREVFERRRVPGGKPAAAVLVLHGFLFHSGWYAELAEGLCKDSQAVVHGLDLPSHGKSDDIDGFRMYAKEPEDFMDEIEAALLRLKDSVAPGTPLFLLGESFGGLLSLQAVLKPDLADLLKGVILCSPLVRIEEMSMPLVKGGLNLMRNLTPEWELPDVISKTDWDKMFGDAEAAAFSKEDPLSGYNTILRCACGALIMDLSNDLEQSLPRVTLDNLLILHKELDHRSSISNSELIMKKATVFQRKELVKLPGEGHAVFGDIPEQRTANIQKIASFVSDVSADSAIEGAVEQSKPATPEPAAPVRVIKVVKSQARDAKETEPGFEVLEAPSPVATTEESAASNGVPVSAVQDAKPLAASEAKAKAQVFRAKQVTSKPIEETPQAPPKPKTIVVVKSAPARSAKKEKLIATKTPTAKEWRAYWKSPRRSGGKNIKRLVDLAGIDMLALERFNFAVGFTTSITSRIEDIPRETTPPPPVDVFWKDEEAKAAVQPVEAASSDIQSGVALDDVKLARVSMKLGKEPTANGTAMPGERPTSAYLKSLSRNNPPQGPAIANTV</sequence>
<name>A0AAV8ULJ9_9RHOD</name>
<dbReference type="InterPro" id="IPR051044">
    <property type="entry name" value="MAG_DAG_Lipase"/>
</dbReference>
<dbReference type="Pfam" id="PF12146">
    <property type="entry name" value="Hydrolase_4"/>
    <property type="match status" value="1"/>
</dbReference>
<gene>
    <name evidence="3" type="ORF">NDN08_004543</name>
</gene>
<comment type="caution">
    <text evidence="3">The sequence shown here is derived from an EMBL/GenBank/DDBJ whole genome shotgun (WGS) entry which is preliminary data.</text>
</comment>